<protein>
    <recommendedName>
        <fullName evidence="7">Ribosomal RNA small subunit methyltransferase A</fullName>
        <ecNumber evidence="7">2.1.1.182</ecNumber>
    </recommendedName>
    <alternativeName>
        <fullName evidence="7">16S rRNA (adenine(1518)-N(6)/adenine(1519)-N(6))-dimethyltransferase</fullName>
    </alternativeName>
    <alternativeName>
        <fullName evidence="7">16S rRNA dimethyladenosine transferase</fullName>
    </alternativeName>
    <alternativeName>
        <fullName evidence="7">16S rRNA dimethylase</fullName>
    </alternativeName>
    <alternativeName>
        <fullName evidence="7">S-adenosylmethionine-6-N', N'-adenosyl(rRNA) dimethyltransferase</fullName>
    </alternativeName>
</protein>
<comment type="catalytic activity">
    <reaction evidence="7">
        <text>adenosine(1518)/adenosine(1519) in 16S rRNA + 4 S-adenosyl-L-methionine = N(6)-dimethyladenosine(1518)/N(6)-dimethyladenosine(1519) in 16S rRNA + 4 S-adenosyl-L-homocysteine + 4 H(+)</text>
        <dbReference type="Rhea" id="RHEA:19609"/>
        <dbReference type="Rhea" id="RHEA-COMP:10232"/>
        <dbReference type="Rhea" id="RHEA-COMP:10233"/>
        <dbReference type="ChEBI" id="CHEBI:15378"/>
        <dbReference type="ChEBI" id="CHEBI:57856"/>
        <dbReference type="ChEBI" id="CHEBI:59789"/>
        <dbReference type="ChEBI" id="CHEBI:74411"/>
        <dbReference type="ChEBI" id="CHEBI:74493"/>
        <dbReference type="EC" id="2.1.1.182"/>
    </reaction>
</comment>
<dbReference type="Gene3D" id="1.10.8.100">
    <property type="entry name" value="Ribosomal RNA adenine dimethylase-like, domain 2"/>
    <property type="match status" value="1"/>
</dbReference>
<evidence type="ECO:0000256" key="3">
    <source>
        <dbReference type="ARBA" id="ARBA00022603"/>
    </source>
</evidence>
<dbReference type="GO" id="GO:0052908">
    <property type="term" value="F:16S rRNA (adenine(1518)-N(6)/adenine(1519)-N(6))-dimethyltransferase activity"/>
    <property type="evidence" value="ECO:0007669"/>
    <property type="project" value="UniProtKB-EC"/>
</dbReference>
<feature type="binding site" evidence="7 8">
    <location>
        <position position="10"/>
    </location>
    <ligand>
        <name>S-adenosyl-L-methionine</name>
        <dbReference type="ChEBI" id="CHEBI:59789"/>
    </ligand>
</feature>
<evidence type="ECO:0000313" key="11">
    <source>
        <dbReference type="Proteomes" id="UP000054422"/>
    </source>
</evidence>
<feature type="binding site" evidence="7 8">
    <location>
        <position position="56"/>
    </location>
    <ligand>
        <name>S-adenosyl-L-methionine</name>
        <dbReference type="ChEBI" id="CHEBI:59789"/>
    </ligand>
</feature>
<accession>A0A0A2SX47</accession>
<keyword evidence="5 7" id="KW-0949">S-adenosyl-L-methionine</keyword>
<reference evidence="10 11" key="1">
    <citation type="submission" date="2014-05" db="EMBL/GenBank/DDBJ databases">
        <authorList>
            <person name="Rizzardi K."/>
            <person name="Winiecka-Krusnell J."/>
            <person name="Ramliden M."/>
            <person name="Alm E."/>
            <person name="Andersson S."/>
            <person name="Byfors S."/>
        </authorList>
    </citation>
    <scope>NUCLEOTIDE SEQUENCE [LARGE SCALE GENOMIC DNA]</scope>
    <source>
        <strain evidence="10 11">LEGN</strain>
    </source>
</reference>
<dbReference type="GO" id="GO:0005829">
    <property type="term" value="C:cytosol"/>
    <property type="evidence" value="ECO:0007669"/>
    <property type="project" value="TreeGrafter"/>
</dbReference>
<evidence type="ECO:0000313" key="10">
    <source>
        <dbReference type="EMBL" id="KGP63994.1"/>
    </source>
</evidence>
<dbReference type="InterPro" id="IPR023165">
    <property type="entry name" value="rRNA_Ade_diMease-like_C"/>
</dbReference>
<dbReference type="FunFam" id="1.10.8.100:FF:000001">
    <property type="entry name" value="Ribosomal RNA small subunit methyltransferase A"/>
    <property type="match status" value="1"/>
</dbReference>
<keyword evidence="4 7" id="KW-0808">Transferase</keyword>
<evidence type="ECO:0000259" key="9">
    <source>
        <dbReference type="SMART" id="SM00650"/>
    </source>
</evidence>
<evidence type="ECO:0000256" key="1">
    <source>
        <dbReference type="ARBA" id="ARBA00022490"/>
    </source>
</evidence>
<comment type="caution">
    <text evidence="7 8">Lacks conserved residue(s) required for the propagation of feature annotation.</text>
</comment>
<keyword evidence="11" id="KW-1185">Reference proteome</keyword>
<evidence type="ECO:0000256" key="8">
    <source>
        <dbReference type="PROSITE-ProRule" id="PRU01026"/>
    </source>
</evidence>
<keyword evidence="1 7" id="KW-0963">Cytoplasm</keyword>
<proteinExistence type="inferred from homology"/>
<dbReference type="PANTHER" id="PTHR11727">
    <property type="entry name" value="DIMETHYLADENOSINE TRANSFERASE"/>
    <property type="match status" value="1"/>
</dbReference>
<dbReference type="EC" id="2.1.1.182" evidence="7"/>
<keyword evidence="2 7" id="KW-0698">rRNA processing</keyword>
<dbReference type="EMBL" id="JNCF01000006">
    <property type="protein sequence ID" value="KGP63994.1"/>
    <property type="molecule type" value="Genomic_DNA"/>
</dbReference>
<comment type="function">
    <text evidence="7">Specifically dimethylates two adjacent adenosines (A1518 and A1519) in the loop of a conserved hairpin near the 3'-end of 16S rRNA in the 30S particle. May play a critical role in biogenesis of 30S subunits.</text>
</comment>
<feature type="domain" description="Ribosomal RNA adenine methylase transferase N-terminal" evidence="9">
    <location>
        <begin position="1"/>
        <end position="159"/>
    </location>
</feature>
<dbReference type="InterPro" id="IPR001737">
    <property type="entry name" value="KsgA/Erm"/>
</dbReference>
<dbReference type="SMART" id="SM00650">
    <property type="entry name" value="rADc"/>
    <property type="match status" value="1"/>
</dbReference>
<name>A0A0A2SX47_9GAMM</name>
<evidence type="ECO:0000256" key="5">
    <source>
        <dbReference type="ARBA" id="ARBA00022691"/>
    </source>
</evidence>
<dbReference type="PANTHER" id="PTHR11727:SF7">
    <property type="entry name" value="DIMETHYLADENOSINE TRANSFERASE-RELATED"/>
    <property type="match status" value="1"/>
</dbReference>
<dbReference type="NCBIfam" id="TIGR00755">
    <property type="entry name" value="ksgA"/>
    <property type="match status" value="1"/>
</dbReference>
<dbReference type="PROSITE" id="PS51689">
    <property type="entry name" value="SAM_RNA_A_N6_MT"/>
    <property type="match status" value="1"/>
</dbReference>
<comment type="caution">
    <text evidence="10">The sequence shown here is derived from an EMBL/GenBank/DDBJ whole genome shotgun (WGS) entry which is preliminary data.</text>
</comment>
<feature type="binding site" evidence="7 8">
    <location>
        <position position="31"/>
    </location>
    <ligand>
        <name>S-adenosyl-L-methionine</name>
        <dbReference type="ChEBI" id="CHEBI:59789"/>
    </ligand>
</feature>
<keyword evidence="3 7" id="KW-0489">Methyltransferase</keyword>
<gene>
    <name evidence="7" type="primary">rsmA</name>
    <name evidence="7" type="synonym">ksgA</name>
    <name evidence="10" type="ORF">EP47_03455</name>
</gene>
<feature type="binding site" evidence="8">
    <location>
        <position position="1"/>
    </location>
    <ligand>
        <name>S-adenosyl-L-methionine</name>
        <dbReference type="ChEBI" id="CHEBI:59789"/>
    </ligand>
</feature>
<evidence type="ECO:0000256" key="4">
    <source>
        <dbReference type="ARBA" id="ARBA00022679"/>
    </source>
</evidence>
<dbReference type="InterPro" id="IPR020598">
    <property type="entry name" value="rRNA_Ade_methylase_Trfase_N"/>
</dbReference>
<dbReference type="PROSITE" id="PS01131">
    <property type="entry name" value="RRNA_A_DIMETH"/>
    <property type="match status" value="1"/>
</dbReference>
<organism evidence="10 11">
    <name type="scientific">Legionella norrlandica</name>
    <dbReference type="NCBI Taxonomy" id="1498499"/>
    <lineage>
        <taxon>Bacteria</taxon>
        <taxon>Pseudomonadati</taxon>
        <taxon>Pseudomonadota</taxon>
        <taxon>Gammaproteobacteria</taxon>
        <taxon>Legionellales</taxon>
        <taxon>Legionellaceae</taxon>
        <taxon>Legionella</taxon>
    </lineage>
</organism>
<dbReference type="STRING" id="1498499.EP47_03455"/>
<comment type="subcellular location">
    <subcellularLocation>
        <location evidence="7">Cytoplasm</location>
    </subcellularLocation>
</comment>
<evidence type="ECO:0000256" key="2">
    <source>
        <dbReference type="ARBA" id="ARBA00022552"/>
    </source>
</evidence>
<evidence type="ECO:0000256" key="6">
    <source>
        <dbReference type="ARBA" id="ARBA00022884"/>
    </source>
</evidence>
<evidence type="ECO:0000256" key="7">
    <source>
        <dbReference type="HAMAP-Rule" id="MF_00607"/>
    </source>
</evidence>
<dbReference type="Gene3D" id="3.40.50.150">
    <property type="entry name" value="Vaccinia Virus protein VP39"/>
    <property type="match status" value="1"/>
</dbReference>
<keyword evidence="6 7" id="KW-0694">RNA-binding</keyword>
<dbReference type="InterPro" id="IPR029063">
    <property type="entry name" value="SAM-dependent_MTases_sf"/>
</dbReference>
<dbReference type="InterPro" id="IPR020596">
    <property type="entry name" value="rRNA_Ade_Mease_Trfase_CS"/>
</dbReference>
<dbReference type="CDD" id="cd02440">
    <property type="entry name" value="AdoMet_MTases"/>
    <property type="match status" value="1"/>
</dbReference>
<dbReference type="Pfam" id="PF00398">
    <property type="entry name" value="RrnaAD"/>
    <property type="match status" value="1"/>
</dbReference>
<dbReference type="SUPFAM" id="SSF53335">
    <property type="entry name" value="S-adenosyl-L-methionine-dependent methyltransferases"/>
    <property type="match status" value="1"/>
</dbReference>
<dbReference type="AlphaFoldDB" id="A0A0A2SX47"/>
<dbReference type="GO" id="GO:0003723">
    <property type="term" value="F:RNA binding"/>
    <property type="evidence" value="ECO:0007669"/>
    <property type="project" value="UniProtKB-UniRule"/>
</dbReference>
<dbReference type="Proteomes" id="UP000054422">
    <property type="component" value="Unassembled WGS sequence"/>
</dbReference>
<dbReference type="HAMAP" id="MF_00607">
    <property type="entry name" value="16SrRNA_methyltr_A"/>
    <property type="match status" value="1"/>
</dbReference>
<comment type="similarity">
    <text evidence="7">Belongs to the class I-like SAM-binding methyltransferase superfamily. rRNA adenine N(6)-methyltransferase family. RsmA subfamily.</text>
</comment>
<sequence length="227" mass="25508">MAGDNMLEIGPGLGALTLPLLQKLDKLTAIEIDIDLQKYLEQLPIARSKLNLISADALTIDFSQFGPHLRVIGNLPYNISTPLLIHLLKFASFIDDMHFMLQKEVVERMVAVHGIKAYGRLSVILQYYCEVEYLFDVPPEAFEPRPKVNSAIVRLTPYRVSPFDSVNMMQLESIVAKSFSMRRKTLTNNLKGVISLSQLNDLGIDGSKRPEQISVAEYVQLAKFISN</sequence>
<dbReference type="InterPro" id="IPR011530">
    <property type="entry name" value="rRNA_adenine_dimethylase"/>
</dbReference>
<feature type="binding site" evidence="7 8">
    <location>
        <position position="74"/>
    </location>
    <ligand>
        <name>S-adenosyl-L-methionine</name>
        <dbReference type="ChEBI" id="CHEBI:59789"/>
    </ligand>
</feature>